<protein>
    <submittedName>
        <fullName evidence="2">Uncharacterized protein</fullName>
    </submittedName>
</protein>
<dbReference type="AlphaFoldDB" id="A0A426XHW6"/>
<accession>A0A426XHW6</accession>
<feature type="region of interest" description="Disordered" evidence="1">
    <location>
        <begin position="203"/>
        <end position="223"/>
    </location>
</feature>
<dbReference type="EMBL" id="AMZH03020588">
    <property type="protein sequence ID" value="RRT39030.1"/>
    <property type="molecule type" value="Genomic_DNA"/>
</dbReference>
<feature type="non-terminal residue" evidence="2">
    <location>
        <position position="1"/>
    </location>
</feature>
<comment type="caution">
    <text evidence="2">The sequence shown here is derived from an EMBL/GenBank/DDBJ whole genome shotgun (WGS) entry which is preliminary data.</text>
</comment>
<dbReference type="Proteomes" id="UP000287651">
    <property type="component" value="Unassembled WGS sequence"/>
</dbReference>
<organism evidence="2 3">
    <name type="scientific">Ensete ventricosum</name>
    <name type="common">Abyssinian banana</name>
    <name type="synonym">Musa ensete</name>
    <dbReference type="NCBI Taxonomy" id="4639"/>
    <lineage>
        <taxon>Eukaryota</taxon>
        <taxon>Viridiplantae</taxon>
        <taxon>Streptophyta</taxon>
        <taxon>Embryophyta</taxon>
        <taxon>Tracheophyta</taxon>
        <taxon>Spermatophyta</taxon>
        <taxon>Magnoliopsida</taxon>
        <taxon>Liliopsida</taxon>
        <taxon>Zingiberales</taxon>
        <taxon>Musaceae</taxon>
        <taxon>Ensete</taxon>
    </lineage>
</organism>
<evidence type="ECO:0000313" key="2">
    <source>
        <dbReference type="EMBL" id="RRT39030.1"/>
    </source>
</evidence>
<gene>
    <name evidence="2" type="ORF">B296_00042832</name>
</gene>
<evidence type="ECO:0000313" key="3">
    <source>
        <dbReference type="Proteomes" id="UP000287651"/>
    </source>
</evidence>
<name>A0A426XHW6_ENSVE</name>
<sequence length="248" mass="27381">ADRSLICHACFLEFVSRVAFQTASACRSSGLRYIVLKKWLNIRANDSEFSADEGGNDSGLEEDDEEFGGCEGRTARRFQAKINGTSYGSFSSSSPSCRTNDGGYHDIYSEDDSRLTVDLLGGSEPQPKAGAVGAPTTFSIIDLVPTSPLVKQLFRCSASMLASTQLSSDERVVRHLHQCRCRCIEAMRLIVHSSWRRVSDESEPYHDDLESIPHTSRRGGTRRPFAHSILTPRNSGMCLLGYVFSGKR</sequence>
<reference evidence="2 3" key="1">
    <citation type="journal article" date="2014" name="Agronomy (Basel)">
        <title>A Draft Genome Sequence for Ensete ventricosum, the Drought-Tolerant Tree Against Hunger.</title>
        <authorList>
            <person name="Harrison J."/>
            <person name="Moore K.A."/>
            <person name="Paszkiewicz K."/>
            <person name="Jones T."/>
            <person name="Grant M."/>
            <person name="Ambacheew D."/>
            <person name="Muzemil S."/>
            <person name="Studholme D.J."/>
        </authorList>
    </citation>
    <scope>NUCLEOTIDE SEQUENCE [LARGE SCALE GENOMIC DNA]</scope>
</reference>
<evidence type="ECO:0000256" key="1">
    <source>
        <dbReference type="SAM" id="MobiDB-lite"/>
    </source>
</evidence>
<proteinExistence type="predicted"/>